<accession>A0A6C0J5D7</accession>
<reference evidence="3" key="1">
    <citation type="journal article" date="2020" name="Nature">
        <title>Giant virus diversity and host interactions through global metagenomics.</title>
        <authorList>
            <person name="Schulz F."/>
            <person name="Roux S."/>
            <person name="Paez-Espino D."/>
            <person name="Jungbluth S."/>
            <person name="Walsh D.A."/>
            <person name="Denef V.J."/>
            <person name="McMahon K.D."/>
            <person name="Konstantinidis K.T."/>
            <person name="Eloe-Fadrosh E.A."/>
            <person name="Kyrpides N.C."/>
            <person name="Woyke T."/>
        </authorList>
    </citation>
    <scope>NUCLEOTIDE SEQUENCE</scope>
    <source>
        <strain evidence="3">GVMAG-M-3300025695-21</strain>
    </source>
</reference>
<keyword evidence="1" id="KW-0472">Membrane</keyword>
<proteinExistence type="predicted"/>
<dbReference type="InterPro" id="IPR036361">
    <property type="entry name" value="SAP_dom_sf"/>
</dbReference>
<evidence type="ECO:0000313" key="3">
    <source>
        <dbReference type="EMBL" id="QHT98843.1"/>
    </source>
</evidence>
<dbReference type="EMBL" id="MN740297">
    <property type="protein sequence ID" value="QHT98843.1"/>
    <property type="molecule type" value="Genomic_DNA"/>
</dbReference>
<dbReference type="AlphaFoldDB" id="A0A6C0J5D7"/>
<feature type="domain" description="SAP" evidence="2">
    <location>
        <begin position="189"/>
        <end position="221"/>
    </location>
</feature>
<evidence type="ECO:0000259" key="2">
    <source>
        <dbReference type="PROSITE" id="PS50800"/>
    </source>
</evidence>
<dbReference type="SUPFAM" id="SSF68906">
    <property type="entry name" value="SAP domain"/>
    <property type="match status" value="1"/>
</dbReference>
<dbReference type="PROSITE" id="PS50800">
    <property type="entry name" value="SAP"/>
    <property type="match status" value="1"/>
</dbReference>
<keyword evidence="1" id="KW-0812">Transmembrane</keyword>
<dbReference type="InterPro" id="IPR003034">
    <property type="entry name" value="SAP_dom"/>
</dbReference>
<name>A0A6C0J5D7_9ZZZZ</name>
<sequence length="221" mass="25892">MIFEILKNPTYTFLFVLTLVIFLVMFLWRKVTILESNFYILEKRVNLMKDSKYVVNPPNNSKNGDIKNTKAIFENMTDKKLERSNMVMNEIFGNFTNVCNTDKKCDKEDVTITFDTEKIIDELDITKIIDDVDVSDNVNNIDEQDSMKKPIIEDHIISYDTKEENDFENTSNTSEFVFNADEKYTQKKLSKLNMDKLKTICEKMNLSTEGNKNQLITRILE</sequence>
<dbReference type="Gene3D" id="1.10.720.30">
    <property type="entry name" value="SAP domain"/>
    <property type="match status" value="1"/>
</dbReference>
<dbReference type="Pfam" id="PF02037">
    <property type="entry name" value="SAP"/>
    <property type="match status" value="1"/>
</dbReference>
<evidence type="ECO:0000256" key="1">
    <source>
        <dbReference type="SAM" id="Phobius"/>
    </source>
</evidence>
<feature type="transmembrane region" description="Helical" evidence="1">
    <location>
        <begin position="12"/>
        <end position="28"/>
    </location>
</feature>
<keyword evidence="1" id="KW-1133">Transmembrane helix</keyword>
<protein>
    <recommendedName>
        <fullName evidence="2">SAP domain-containing protein</fullName>
    </recommendedName>
</protein>
<organism evidence="3">
    <name type="scientific">viral metagenome</name>
    <dbReference type="NCBI Taxonomy" id="1070528"/>
    <lineage>
        <taxon>unclassified sequences</taxon>
        <taxon>metagenomes</taxon>
        <taxon>organismal metagenomes</taxon>
    </lineage>
</organism>